<evidence type="ECO:0000313" key="3">
    <source>
        <dbReference type="Proteomes" id="UP000054549"/>
    </source>
</evidence>
<accession>A0A0C2WSF1</accession>
<dbReference type="HOGENOM" id="CLU_2978665_0_0_1"/>
<feature type="transmembrane region" description="Helical" evidence="1">
    <location>
        <begin position="12"/>
        <end position="32"/>
    </location>
</feature>
<gene>
    <name evidence="2" type="ORF">M378DRAFT_163065</name>
</gene>
<dbReference type="Proteomes" id="UP000054549">
    <property type="component" value="Unassembled WGS sequence"/>
</dbReference>
<evidence type="ECO:0000256" key="1">
    <source>
        <dbReference type="SAM" id="Phobius"/>
    </source>
</evidence>
<keyword evidence="1" id="KW-0472">Membrane</keyword>
<protein>
    <submittedName>
        <fullName evidence="2">Uncharacterized protein</fullName>
    </submittedName>
</protein>
<dbReference type="InParanoid" id="A0A0C2WSF1"/>
<name>A0A0C2WSF1_AMAMK</name>
<organism evidence="2 3">
    <name type="scientific">Amanita muscaria (strain Koide BX008)</name>
    <dbReference type="NCBI Taxonomy" id="946122"/>
    <lineage>
        <taxon>Eukaryota</taxon>
        <taxon>Fungi</taxon>
        <taxon>Dikarya</taxon>
        <taxon>Basidiomycota</taxon>
        <taxon>Agaricomycotina</taxon>
        <taxon>Agaricomycetes</taxon>
        <taxon>Agaricomycetidae</taxon>
        <taxon>Agaricales</taxon>
        <taxon>Pluteineae</taxon>
        <taxon>Amanitaceae</taxon>
        <taxon>Amanita</taxon>
    </lineage>
</organism>
<dbReference type="AlphaFoldDB" id="A0A0C2WSF1"/>
<proteinExistence type="predicted"/>
<evidence type="ECO:0000313" key="2">
    <source>
        <dbReference type="EMBL" id="KIL64602.1"/>
    </source>
</evidence>
<sequence length="58" mass="6049">MPKDATTKTKVCNLLCFGGFEVLVAVVELAFVGDAPAYISTSGSATGKMPTTPVDRQN</sequence>
<keyword evidence="1" id="KW-0812">Transmembrane</keyword>
<reference evidence="2 3" key="1">
    <citation type="submission" date="2014-04" db="EMBL/GenBank/DDBJ databases">
        <title>Evolutionary Origins and Diversification of the Mycorrhizal Mutualists.</title>
        <authorList>
            <consortium name="DOE Joint Genome Institute"/>
            <consortium name="Mycorrhizal Genomics Consortium"/>
            <person name="Kohler A."/>
            <person name="Kuo A."/>
            <person name="Nagy L.G."/>
            <person name="Floudas D."/>
            <person name="Copeland A."/>
            <person name="Barry K.W."/>
            <person name="Cichocki N."/>
            <person name="Veneault-Fourrey C."/>
            <person name="LaButti K."/>
            <person name="Lindquist E.A."/>
            <person name="Lipzen A."/>
            <person name="Lundell T."/>
            <person name="Morin E."/>
            <person name="Murat C."/>
            <person name="Riley R."/>
            <person name="Ohm R."/>
            <person name="Sun H."/>
            <person name="Tunlid A."/>
            <person name="Henrissat B."/>
            <person name="Grigoriev I.V."/>
            <person name="Hibbett D.S."/>
            <person name="Martin F."/>
        </authorList>
    </citation>
    <scope>NUCLEOTIDE SEQUENCE [LARGE SCALE GENOMIC DNA]</scope>
    <source>
        <strain evidence="2 3">Koide BX008</strain>
    </source>
</reference>
<dbReference type="EMBL" id="KN818248">
    <property type="protein sequence ID" value="KIL64602.1"/>
    <property type="molecule type" value="Genomic_DNA"/>
</dbReference>
<keyword evidence="3" id="KW-1185">Reference proteome</keyword>
<keyword evidence="1" id="KW-1133">Transmembrane helix</keyword>